<comment type="caution">
    <text evidence="1">The sequence shown here is derived from an EMBL/GenBank/DDBJ whole genome shotgun (WGS) entry which is preliminary data.</text>
</comment>
<proteinExistence type="predicted"/>
<gene>
    <name evidence="1" type="ORF">LCGC14_0669360</name>
</gene>
<dbReference type="AlphaFoldDB" id="A0A0F9RBL5"/>
<dbReference type="EMBL" id="LAZR01001311">
    <property type="protein sequence ID" value="KKN46807.1"/>
    <property type="molecule type" value="Genomic_DNA"/>
</dbReference>
<name>A0A0F9RBL5_9ZZZZ</name>
<reference evidence="1" key="1">
    <citation type="journal article" date="2015" name="Nature">
        <title>Complex archaea that bridge the gap between prokaryotes and eukaryotes.</title>
        <authorList>
            <person name="Spang A."/>
            <person name="Saw J.H."/>
            <person name="Jorgensen S.L."/>
            <person name="Zaremba-Niedzwiedzka K."/>
            <person name="Martijn J."/>
            <person name="Lind A.E."/>
            <person name="van Eijk R."/>
            <person name="Schleper C."/>
            <person name="Guy L."/>
            <person name="Ettema T.J."/>
        </authorList>
    </citation>
    <scope>NUCLEOTIDE SEQUENCE</scope>
</reference>
<accession>A0A0F9RBL5</accession>
<sequence length="202" mass="23263">MKITSAICKKTIDDFIAASEPSIEHFIKKQGGSDWKRISKIGSDGLSTRTFVSYNIPIKAVVLERPSGLRVQLKVNYEWDAYDDYDKYENIFENDLYYDPTVEDLYKRSTLAAEFYFYVGDGDDGIWIMVCPRSYFDREDCCYDQSFSLEGLLPASVDDCDIMEATWVPSGNSTIGKLKQDMIDAGFVYDQKFWDFLDDNMC</sequence>
<protein>
    <submittedName>
        <fullName evidence="1">Uncharacterized protein</fullName>
    </submittedName>
</protein>
<organism evidence="1">
    <name type="scientific">marine sediment metagenome</name>
    <dbReference type="NCBI Taxonomy" id="412755"/>
    <lineage>
        <taxon>unclassified sequences</taxon>
        <taxon>metagenomes</taxon>
        <taxon>ecological metagenomes</taxon>
    </lineage>
</organism>
<evidence type="ECO:0000313" key="1">
    <source>
        <dbReference type="EMBL" id="KKN46807.1"/>
    </source>
</evidence>